<evidence type="ECO:0000313" key="2">
    <source>
        <dbReference type="Proteomes" id="UP000753961"/>
    </source>
</evidence>
<name>A0A953HWH7_9BACT</name>
<gene>
    <name evidence="1" type="ORF">KUV50_12980</name>
</gene>
<reference evidence="1" key="1">
    <citation type="submission" date="2021-06" db="EMBL/GenBank/DDBJ databases">
        <title>44 bacteria genomes isolated from Dapeng, Shenzhen.</title>
        <authorList>
            <person name="Zheng W."/>
            <person name="Yu S."/>
            <person name="Huang Y."/>
        </authorList>
    </citation>
    <scope>NUCLEOTIDE SEQUENCE</scope>
    <source>
        <strain evidence="1">DP5N28-2</strain>
    </source>
</reference>
<dbReference type="AlphaFoldDB" id="A0A953HWH7"/>
<dbReference type="EMBL" id="JAHVHU010000011">
    <property type="protein sequence ID" value="MBY5959058.1"/>
    <property type="molecule type" value="Genomic_DNA"/>
</dbReference>
<dbReference type="RefSeq" id="WP_222580591.1">
    <property type="nucleotide sequence ID" value="NZ_JAHVHU010000011.1"/>
</dbReference>
<sequence>MRIRGIVRYITLETGFWGIESEDGEKYIPVNMPEQLKNEGRQVEIEAETVGSMSGLQMWGQYVKVLSFET</sequence>
<organism evidence="1 2">
    <name type="scientific">Membranihabitans marinus</name>
    <dbReference type="NCBI Taxonomy" id="1227546"/>
    <lineage>
        <taxon>Bacteria</taxon>
        <taxon>Pseudomonadati</taxon>
        <taxon>Bacteroidota</taxon>
        <taxon>Saprospiria</taxon>
        <taxon>Saprospirales</taxon>
        <taxon>Saprospiraceae</taxon>
        <taxon>Membranihabitans</taxon>
    </lineage>
</organism>
<accession>A0A953HWH7</accession>
<keyword evidence="2" id="KW-1185">Reference proteome</keyword>
<comment type="caution">
    <text evidence="1">The sequence shown here is derived from an EMBL/GenBank/DDBJ whole genome shotgun (WGS) entry which is preliminary data.</text>
</comment>
<evidence type="ECO:0000313" key="1">
    <source>
        <dbReference type="EMBL" id="MBY5959058.1"/>
    </source>
</evidence>
<proteinExistence type="predicted"/>
<protein>
    <submittedName>
        <fullName evidence="1">Uncharacterized protein</fullName>
    </submittedName>
</protein>
<dbReference type="Proteomes" id="UP000753961">
    <property type="component" value="Unassembled WGS sequence"/>
</dbReference>